<keyword evidence="1" id="KW-0812">Transmembrane</keyword>
<accession>A0A1H3WUI8</accession>
<dbReference type="Pfam" id="PF20419">
    <property type="entry name" value="DUF6701"/>
    <property type="match status" value="1"/>
</dbReference>
<feature type="transmembrane region" description="Helical" evidence="1">
    <location>
        <begin position="12"/>
        <end position="30"/>
    </location>
</feature>
<evidence type="ECO:0000259" key="2">
    <source>
        <dbReference type="Pfam" id="PF20419"/>
    </source>
</evidence>
<dbReference type="InterPro" id="IPR046524">
    <property type="entry name" value="DUF6701"/>
</dbReference>
<evidence type="ECO:0000313" key="4">
    <source>
        <dbReference type="Proteomes" id="UP000199409"/>
    </source>
</evidence>
<sequence length="1218" mass="128832">MSYFSIAVKLKRLKYGGILLLVVLFHLYMVSDSAGLSCSTIFGSALQNTSNSGHIVIGWNGQVLNDPDNRLESAYAITYNSYGLETCGDVDCIETGVPADAVTLPSFLTATEPKVDVNIPYAAGTGAYTLSAQSYGVLRSNGNGTTITDAGDHTTYYIDELILDYQDSLVLRGGSSYWVGSLSSATQVEIRVEGSGTARLYIQSAVTFPWNMSINTGGSVENLLIVAYNDVQYEIQNVDTQFLLYSAGNVSLTNNSHFNGAIAADNDIVLLSSNSVVSYSPSGVDNLDGGSFCEAEPELQCFNDDFNRTDLESNWAVSNSLGSFGNPRIVNGRLRMTDSSNSVSTAASLLRLFPGAGNKMVYEFDHYAYGGSGADGMAVVFSDAAITPIPGGYGGSLGYAQRCGISGFAGGWLGLGIDEFGNFRNDGECRGDGGSPSARVLDSVAVRGSGSGQTGYLLHGESGALTPPIDDSGSSTPEYGHHYRVTIDHEDNLHAYVSVERDVGSGYETIIPVYDALVQAGQAAVPENWLISMTGSTGGSRNIHEIDNLQVCATSMLPYNSIHHYRFYHDGSALTCSPENIRVRACLDADCTVEFAGNVQATLSPSEWVGGNAQTFLSGDILQLWHTSAETATLGIVGDRAEFLAENLPRCFVGATEQSDCSLEFHDSGFIFDVPDHIADITQTVTLSAVRKDLTSEQCVPGFQDVSKNVSFWSEYLNPESGSYQIEINNIPMTLPSPGTSYSLFFDSNGVAEIEVSYADVGEMSLNAYYLGSGDDAGLVMTGVDSFITRPDHFQVTVPGNPGATSAVGGIFTTAGEIFSVEVSARNASGNVTPNYGQEAVAESVQLAQNLEAPDGQHNPPLVGSFDLFGTNCEGEIAHGYVCGKFSWNEAGIITVLPSVADGSYLGSGNTSGSLSGFIGRFIPDRFAVSANIPQLGHGCNAGNYTYLGQEFGFLVDPVLTVTALGINGGTLLNYGGDFWRYSALLSSRDYSHSGTELFTVNLSTTGTSSLSGTTDYDGSGTVQISGDQLTYSKPIAAVEPFTTRVDLSLLSSDLQDADGVCYEPDNDGVCHSYTLGAILGGEQRYGQMRLQNAYGPETLPLAVPVVTEYFDGSSFVLNTADSCTPYHATMLLPVSPISIGAGETSATGGGTLVFGSGSGLSLSAPGDGNGGSIDLEYDLDAAGLEWLKIGSDNPTAEVTFGIFKGNSHLIYMRESVW</sequence>
<proteinExistence type="predicted"/>
<dbReference type="InterPro" id="IPR013320">
    <property type="entry name" value="ConA-like_dom_sf"/>
</dbReference>
<dbReference type="OrthoDB" id="9790247at2"/>
<keyword evidence="1" id="KW-1133">Transmembrane helix</keyword>
<feature type="domain" description="DUF6701" evidence="2">
    <location>
        <begin position="650"/>
        <end position="1215"/>
    </location>
</feature>
<reference evidence="3 4" key="1">
    <citation type="submission" date="2016-10" db="EMBL/GenBank/DDBJ databases">
        <authorList>
            <person name="de Groot N.N."/>
        </authorList>
    </citation>
    <scope>NUCLEOTIDE SEQUENCE [LARGE SCALE GENOMIC DNA]</scope>
    <source>
        <strain evidence="3 4">DSM 7343</strain>
    </source>
</reference>
<dbReference type="Gene3D" id="2.60.120.200">
    <property type="match status" value="1"/>
</dbReference>
<evidence type="ECO:0000313" key="3">
    <source>
        <dbReference type="EMBL" id="SDZ90032.1"/>
    </source>
</evidence>
<dbReference type="EMBL" id="FNQN01000002">
    <property type="protein sequence ID" value="SDZ90032.1"/>
    <property type="molecule type" value="Genomic_DNA"/>
</dbReference>
<dbReference type="Proteomes" id="UP000199409">
    <property type="component" value="Unassembled WGS sequence"/>
</dbReference>
<dbReference type="STRING" id="37625.SAMN05660420_00654"/>
<organism evidence="3 4">
    <name type="scientific">Desulfuromusa kysingii</name>
    <dbReference type="NCBI Taxonomy" id="37625"/>
    <lineage>
        <taxon>Bacteria</taxon>
        <taxon>Pseudomonadati</taxon>
        <taxon>Thermodesulfobacteriota</taxon>
        <taxon>Desulfuromonadia</taxon>
        <taxon>Desulfuromonadales</taxon>
        <taxon>Geopsychrobacteraceae</taxon>
        <taxon>Desulfuromusa</taxon>
    </lineage>
</organism>
<dbReference type="AlphaFoldDB" id="A0A1H3WUI8"/>
<protein>
    <submittedName>
        <fullName evidence="3">MSHA biogenesis protein MshQ</fullName>
    </submittedName>
</protein>
<keyword evidence="4" id="KW-1185">Reference proteome</keyword>
<gene>
    <name evidence="3" type="ORF">SAMN05660420_00654</name>
</gene>
<evidence type="ECO:0000256" key="1">
    <source>
        <dbReference type="SAM" id="Phobius"/>
    </source>
</evidence>
<keyword evidence="1" id="KW-0472">Membrane</keyword>
<name>A0A1H3WUI8_9BACT</name>
<dbReference type="RefSeq" id="WP_092344706.1">
    <property type="nucleotide sequence ID" value="NZ_FNQN01000002.1"/>
</dbReference>
<dbReference type="SUPFAM" id="SSF49899">
    <property type="entry name" value="Concanavalin A-like lectins/glucanases"/>
    <property type="match status" value="1"/>
</dbReference>